<reference evidence="1 2" key="1">
    <citation type="journal article" date="2008" name="Int. J. Syst. Evol. Microbiol.">
        <title>Description of Roseateles aquatilis sp. nov. and Roseateles terrae sp. nov., in the class Betaproteobacteria, and emended description of the genus Roseateles.</title>
        <authorList>
            <person name="Gomila M."/>
            <person name="Bowien B."/>
            <person name="Falsen E."/>
            <person name="Moore E.R."/>
            <person name="Lalucat J."/>
        </authorList>
    </citation>
    <scope>NUCLEOTIDE SEQUENCE [LARGE SCALE GENOMIC DNA]</scope>
    <source>
        <strain evidence="1 2">CCUG 48205</strain>
    </source>
</reference>
<protein>
    <recommendedName>
        <fullName evidence="3">DUF1501 domain-containing protein</fullName>
    </recommendedName>
</protein>
<dbReference type="PANTHER" id="PTHR43737:SF1">
    <property type="entry name" value="DUF1501 DOMAIN-CONTAINING PROTEIN"/>
    <property type="match status" value="1"/>
</dbReference>
<dbReference type="Proteomes" id="UP000197468">
    <property type="component" value="Unassembled WGS sequence"/>
</dbReference>
<gene>
    <name evidence="1" type="ORF">CDN99_12885</name>
</gene>
<dbReference type="AlphaFoldDB" id="A0A246JCF2"/>
<sequence length="409" mass="44013">MQRRHLLQAMAAGSLTLPGVRLFAAGADRPRFLLVFLRGGYDATNLLVPVGSSFYYEQRPRIAIAKPGPVTAASGTLDTAAALPINADWGLHPALRNSVHPLMQAGQARFIPFAGTEDLSRSHFETQDSIELGQPVGGSRNYNSGFLNRLAAELDAQQALSFTDQLPIAFRGPVRIANAGLRETARPAVDAKNRALIAGMYQGQPLGESVEEGLALREELARDLSPDKMKAMTDAAGRNAIPAKGFELEARRIATLMRGRFSLGFIDIGGWDTHVNQGGATGQLANRFEEVGRGLGAIADELGPDIWRQTTVMVISEFGRTFRENGNRGTDHGHGSVYWLLGGGLASGGAVAGDQIPLTATTLFQNRDYPVLNDYRAVLGGLWQRQFGLSNAALSRVFPGVTPKDLRLI</sequence>
<proteinExistence type="predicted"/>
<dbReference type="InterPro" id="IPR010869">
    <property type="entry name" value="DUF1501"/>
</dbReference>
<dbReference type="OrthoDB" id="9779968at2"/>
<dbReference type="Pfam" id="PF07394">
    <property type="entry name" value="DUF1501"/>
    <property type="match status" value="1"/>
</dbReference>
<accession>A0A246JCF2</accession>
<keyword evidence="2" id="KW-1185">Reference proteome</keyword>
<evidence type="ECO:0000313" key="1">
    <source>
        <dbReference type="EMBL" id="OWQ90264.1"/>
    </source>
</evidence>
<dbReference type="RefSeq" id="WP_088385284.1">
    <property type="nucleotide sequence ID" value="NZ_NIOF01000005.1"/>
</dbReference>
<name>A0A246JCF2_9BURK</name>
<organism evidence="1 2">
    <name type="scientific">Roseateles aquatilis</name>
    <dbReference type="NCBI Taxonomy" id="431061"/>
    <lineage>
        <taxon>Bacteria</taxon>
        <taxon>Pseudomonadati</taxon>
        <taxon>Pseudomonadota</taxon>
        <taxon>Betaproteobacteria</taxon>
        <taxon>Burkholderiales</taxon>
        <taxon>Sphaerotilaceae</taxon>
        <taxon>Roseateles</taxon>
    </lineage>
</organism>
<evidence type="ECO:0008006" key="3">
    <source>
        <dbReference type="Google" id="ProtNLM"/>
    </source>
</evidence>
<dbReference type="PANTHER" id="PTHR43737">
    <property type="entry name" value="BLL7424 PROTEIN"/>
    <property type="match status" value="1"/>
</dbReference>
<evidence type="ECO:0000313" key="2">
    <source>
        <dbReference type="Proteomes" id="UP000197468"/>
    </source>
</evidence>
<comment type="caution">
    <text evidence="1">The sequence shown here is derived from an EMBL/GenBank/DDBJ whole genome shotgun (WGS) entry which is preliminary data.</text>
</comment>
<dbReference type="EMBL" id="NIOF01000005">
    <property type="protein sequence ID" value="OWQ90264.1"/>
    <property type="molecule type" value="Genomic_DNA"/>
</dbReference>